<reference evidence="1 2" key="1">
    <citation type="submission" date="2018-10" db="EMBL/GenBank/DDBJ databases">
        <title>A high-quality apple genome assembly.</title>
        <authorList>
            <person name="Hu J."/>
        </authorList>
    </citation>
    <scope>NUCLEOTIDE SEQUENCE [LARGE SCALE GENOMIC DNA]</scope>
    <source>
        <strain evidence="2">cv. HFTH1</strain>
        <tissue evidence="1">Young leaf</tissue>
    </source>
</reference>
<evidence type="ECO:0000313" key="2">
    <source>
        <dbReference type="Proteomes" id="UP000290289"/>
    </source>
</evidence>
<dbReference type="Proteomes" id="UP000290289">
    <property type="component" value="Chromosome 6"/>
</dbReference>
<name>A0A498JLP0_MALDO</name>
<protein>
    <submittedName>
        <fullName evidence="1">Uncharacterized protein</fullName>
    </submittedName>
</protein>
<accession>A0A498JLP0</accession>
<evidence type="ECO:0000313" key="1">
    <source>
        <dbReference type="EMBL" id="RXH95966.1"/>
    </source>
</evidence>
<proteinExistence type="predicted"/>
<dbReference type="EMBL" id="RDQH01000332">
    <property type="protein sequence ID" value="RXH95966.1"/>
    <property type="molecule type" value="Genomic_DNA"/>
</dbReference>
<sequence length="48" mass="5731">MHPFFSLVQFAAANVEFYLIREKVQQISTRSIKRMIKLLKFLTYAHKS</sequence>
<dbReference type="AlphaFoldDB" id="A0A498JLP0"/>
<keyword evidence="2" id="KW-1185">Reference proteome</keyword>
<organism evidence="1 2">
    <name type="scientific">Malus domestica</name>
    <name type="common">Apple</name>
    <name type="synonym">Pyrus malus</name>
    <dbReference type="NCBI Taxonomy" id="3750"/>
    <lineage>
        <taxon>Eukaryota</taxon>
        <taxon>Viridiplantae</taxon>
        <taxon>Streptophyta</taxon>
        <taxon>Embryophyta</taxon>
        <taxon>Tracheophyta</taxon>
        <taxon>Spermatophyta</taxon>
        <taxon>Magnoliopsida</taxon>
        <taxon>eudicotyledons</taxon>
        <taxon>Gunneridae</taxon>
        <taxon>Pentapetalae</taxon>
        <taxon>rosids</taxon>
        <taxon>fabids</taxon>
        <taxon>Rosales</taxon>
        <taxon>Rosaceae</taxon>
        <taxon>Amygdaloideae</taxon>
        <taxon>Maleae</taxon>
        <taxon>Malus</taxon>
    </lineage>
</organism>
<comment type="caution">
    <text evidence="1">The sequence shown here is derived from an EMBL/GenBank/DDBJ whole genome shotgun (WGS) entry which is preliminary data.</text>
</comment>
<gene>
    <name evidence="1" type="ORF">DVH24_008466</name>
</gene>